<dbReference type="Gene3D" id="3.30.70.20">
    <property type="match status" value="1"/>
</dbReference>
<evidence type="ECO:0000256" key="1">
    <source>
        <dbReference type="SAM" id="MobiDB-lite"/>
    </source>
</evidence>
<dbReference type="InterPro" id="IPR017896">
    <property type="entry name" value="4Fe4S_Fe-S-bd"/>
</dbReference>
<feature type="domain" description="4Fe-4S ferredoxin-type" evidence="2">
    <location>
        <begin position="262"/>
        <end position="290"/>
    </location>
</feature>
<dbReference type="RefSeq" id="WP_149079647.1">
    <property type="nucleotide sequence ID" value="NZ_VTAW01000001.1"/>
</dbReference>
<dbReference type="Proteomes" id="UP000324104">
    <property type="component" value="Unassembled WGS sequence"/>
</dbReference>
<dbReference type="PANTHER" id="PTHR31332:SF0">
    <property type="entry name" value="7-HYDROXYMETHYL CHLOROPHYLL A REDUCTASE, CHLOROPLASTIC"/>
    <property type="match status" value="1"/>
</dbReference>
<dbReference type="AlphaFoldDB" id="A0A5D5AW61"/>
<dbReference type="PROSITE" id="PS51379">
    <property type="entry name" value="4FE4S_FER_2"/>
    <property type="match status" value="2"/>
</dbReference>
<sequence length="608" mass="66259">MGIDSEDERSESSKKRAGAAGSERREDPENASGGTASREAEQSEASDRASSAERSSADRSSGRSPREDGEAASREDDELVFPGVPDSSTDDDEAVMVPEGGSTPPRSRERADQTRDDTIRTDGVGPVDDEEACSPSTCTCGEKTADPAPAADDRRVATDGAGVSNVDSEGNLGDLEFTEPAEGVSQDVYDDAPDTRVGIPEGVDLETPEYSIRSEMNDIETPDEKTWFMELDEAVIDEGRCIQCGTCVAACPSDSIGVGEDDLPKLVKMCTGCSLCWDFCPRGGLRYERQWKITGGEDNVKGAGDPITEFSAKVDDDWTDGAQDGGVVTGILATLLEEGEIDGALIATESDEEPWKAESFLATTEEELIANAGTVYNQTLALGNLDVAQWEHKLPDKDWEDLSLALVGTPCEIEGVRALQDFDWDYQKQNEGIRAVDYTISLMCTKNFNYYSLIGEQLEEKRNISPEEIGKMDVLHGKMMVYDHDGEMIVEEDVENFHDAALKGCDECADFTGFCSDVTVGSVGSSDEYSSVIIRTDQGMKAWDLTEPKLDYHDLEDKSAVGKLQGWDKKKAFESLERPFDPDAPRFIDYTDHAENYGTALNPHDKGH</sequence>
<dbReference type="PROSITE" id="PS00198">
    <property type="entry name" value="4FE4S_FER_1"/>
    <property type="match status" value="2"/>
</dbReference>
<dbReference type="GO" id="GO:0052592">
    <property type="term" value="F:oxidoreductase activity, acting on CH or CH2 groups, with an iron-sulfur protein as acceptor"/>
    <property type="evidence" value="ECO:0007669"/>
    <property type="project" value="TreeGrafter"/>
</dbReference>
<evidence type="ECO:0000313" key="4">
    <source>
        <dbReference type="Proteomes" id="UP000324104"/>
    </source>
</evidence>
<proteinExistence type="predicted"/>
<accession>A0A5D5AW61</accession>
<dbReference type="InterPro" id="IPR017900">
    <property type="entry name" value="4Fe4S_Fe_S_CS"/>
</dbReference>
<dbReference type="SUPFAM" id="SSF54862">
    <property type="entry name" value="4Fe-4S ferredoxins"/>
    <property type="match status" value="1"/>
</dbReference>
<dbReference type="Pfam" id="PF14697">
    <property type="entry name" value="Fer4_21"/>
    <property type="match status" value="1"/>
</dbReference>
<organism evidence="3 4">
    <name type="scientific">Natrialba swarupiae</name>
    <dbReference type="NCBI Taxonomy" id="2448032"/>
    <lineage>
        <taxon>Archaea</taxon>
        <taxon>Methanobacteriati</taxon>
        <taxon>Methanobacteriota</taxon>
        <taxon>Stenosarchaea group</taxon>
        <taxon>Halobacteria</taxon>
        <taxon>Halobacteriales</taxon>
        <taxon>Natrialbaceae</taxon>
        <taxon>Natrialba</taxon>
    </lineage>
</organism>
<dbReference type="InterPro" id="IPR045220">
    <property type="entry name" value="FRHB/FDHB/HCAR-like"/>
</dbReference>
<feature type="region of interest" description="Disordered" evidence="1">
    <location>
        <begin position="1"/>
        <end position="155"/>
    </location>
</feature>
<gene>
    <name evidence="3" type="ORF">FYC77_01075</name>
</gene>
<dbReference type="InterPro" id="IPR007525">
    <property type="entry name" value="FrhB_FdhB_C"/>
</dbReference>
<feature type="compositionally biased region" description="Basic and acidic residues" evidence="1">
    <location>
        <begin position="106"/>
        <end position="120"/>
    </location>
</feature>
<feature type="domain" description="4Fe-4S ferredoxin-type" evidence="2">
    <location>
        <begin position="232"/>
        <end position="261"/>
    </location>
</feature>
<dbReference type="PANTHER" id="PTHR31332">
    <property type="entry name" value="7-HYDROXYMETHYL CHLOROPHYLL A REDUCTASE, CHLOROPLASTIC"/>
    <property type="match status" value="1"/>
</dbReference>
<reference evidence="3 4" key="1">
    <citation type="submission" date="2019-08" db="EMBL/GenBank/DDBJ databases">
        <title>Archaea genome.</title>
        <authorList>
            <person name="Kajale S."/>
            <person name="Shouche Y."/>
            <person name="Deshpande N."/>
            <person name="Sharma A."/>
        </authorList>
    </citation>
    <scope>NUCLEOTIDE SEQUENCE [LARGE SCALE GENOMIC DNA]</scope>
    <source>
        <strain evidence="3 4">ESP3B_9</strain>
    </source>
</reference>
<dbReference type="Pfam" id="PF04432">
    <property type="entry name" value="FrhB_FdhB_C"/>
    <property type="match status" value="1"/>
</dbReference>
<dbReference type="EMBL" id="VTAW01000001">
    <property type="protein sequence ID" value="TYT63840.1"/>
    <property type="molecule type" value="Genomic_DNA"/>
</dbReference>
<feature type="compositionally biased region" description="Basic and acidic residues" evidence="1">
    <location>
        <begin position="38"/>
        <end position="74"/>
    </location>
</feature>
<dbReference type="Pfam" id="PF04422">
    <property type="entry name" value="FrhB_FdhB_N"/>
    <property type="match status" value="1"/>
</dbReference>
<keyword evidence="4" id="KW-1185">Reference proteome</keyword>
<comment type="caution">
    <text evidence="3">The sequence shown here is derived from an EMBL/GenBank/DDBJ whole genome shotgun (WGS) entry which is preliminary data.</text>
</comment>
<name>A0A5D5AW61_9EURY</name>
<evidence type="ECO:0000313" key="3">
    <source>
        <dbReference type="EMBL" id="TYT63840.1"/>
    </source>
</evidence>
<protein>
    <submittedName>
        <fullName evidence="3">4Fe-4S dicluster domain-containing protein</fullName>
    </submittedName>
</protein>
<evidence type="ECO:0000259" key="2">
    <source>
        <dbReference type="PROSITE" id="PS51379"/>
    </source>
</evidence>
<dbReference type="InterPro" id="IPR007516">
    <property type="entry name" value="Co_F420_Hydgase/DH_bsu_N"/>
</dbReference>